<accession>A0A8H6CPM7</accession>
<proteinExistence type="inferred from homology"/>
<dbReference type="InterPro" id="IPR007135">
    <property type="entry name" value="Atg3/Atg10"/>
</dbReference>
<organism evidence="9 10">
    <name type="scientific">Letharia lupina</name>
    <dbReference type="NCBI Taxonomy" id="560253"/>
    <lineage>
        <taxon>Eukaryota</taxon>
        <taxon>Fungi</taxon>
        <taxon>Dikarya</taxon>
        <taxon>Ascomycota</taxon>
        <taxon>Pezizomycotina</taxon>
        <taxon>Lecanoromycetes</taxon>
        <taxon>OSLEUM clade</taxon>
        <taxon>Lecanoromycetidae</taxon>
        <taxon>Lecanorales</taxon>
        <taxon>Lecanorineae</taxon>
        <taxon>Parmeliaceae</taxon>
        <taxon>Letharia</taxon>
    </lineage>
</organism>
<keyword evidence="5" id="KW-0653">Protein transport</keyword>
<dbReference type="AlphaFoldDB" id="A0A8H6CPM7"/>
<keyword evidence="3" id="KW-0808">Transferase</keyword>
<evidence type="ECO:0000313" key="9">
    <source>
        <dbReference type="EMBL" id="KAF6227293.1"/>
    </source>
</evidence>
<keyword evidence="5" id="KW-0813">Transport</keyword>
<dbReference type="GO" id="GO:0005829">
    <property type="term" value="C:cytosol"/>
    <property type="evidence" value="ECO:0007669"/>
    <property type="project" value="TreeGrafter"/>
</dbReference>
<dbReference type="PANTHER" id="PTHR14957">
    <property type="entry name" value="UBIQUITIN-LIKE-CONJUGATING ENZYME ATG10"/>
    <property type="match status" value="1"/>
</dbReference>
<dbReference type="GO" id="GO:0061651">
    <property type="term" value="F:Atg12 conjugating enzyme activity"/>
    <property type="evidence" value="ECO:0007669"/>
    <property type="project" value="TreeGrafter"/>
</dbReference>
<keyword evidence="10" id="KW-1185">Reference proteome</keyword>
<dbReference type="GeneID" id="59337131"/>
<protein>
    <recommendedName>
        <fullName evidence="2">Ubiquitin-like-conjugating enzyme ATG10</fullName>
    </recommendedName>
    <alternativeName>
        <fullName evidence="7">Autophagy-related protein 10</fullName>
    </alternativeName>
</protein>
<dbReference type="Gene3D" id="3.30.1460.50">
    <property type="match status" value="1"/>
</dbReference>
<evidence type="ECO:0000313" key="10">
    <source>
        <dbReference type="Proteomes" id="UP000593566"/>
    </source>
</evidence>
<sequence>MSLNRPEEAGFISRKAFDEACQALALCSGLWSSDMSLETRRHGEHQYLKIIRLLSTNVNPPAPSDSAKLFSAAQDSHESSNIEEEDEDVAIYHSPPSLTVSSVEYHILPSTSYRVPVLYFFLHNLPPSILQSIDFVYEKLVPKHLQSGVRNAGVMGGISMTNHPLTDIPCFWVHPCNSAEAMQNILGGIKGEVSPVKYMILWIGIVGSVVGLSLPKEIFSARP</sequence>
<dbReference type="GO" id="GO:0032446">
    <property type="term" value="P:protein modification by small protein conjugation"/>
    <property type="evidence" value="ECO:0007669"/>
    <property type="project" value="TreeGrafter"/>
</dbReference>
<evidence type="ECO:0000256" key="3">
    <source>
        <dbReference type="ARBA" id="ARBA00022679"/>
    </source>
</evidence>
<evidence type="ECO:0000256" key="8">
    <source>
        <dbReference type="SAM" id="MobiDB-lite"/>
    </source>
</evidence>
<comment type="similarity">
    <text evidence="1">Belongs to the ATG10 family.</text>
</comment>
<reference evidence="9 10" key="1">
    <citation type="journal article" date="2020" name="Genomics">
        <title>Complete, high-quality genomes from long-read metagenomic sequencing of two wolf lichen thalli reveals enigmatic genome architecture.</title>
        <authorList>
            <person name="McKenzie S.K."/>
            <person name="Walston R.F."/>
            <person name="Allen J.L."/>
        </authorList>
    </citation>
    <scope>NUCLEOTIDE SEQUENCE [LARGE SCALE GENOMIC DNA]</scope>
    <source>
        <strain evidence="9">WasteWater1</strain>
    </source>
</reference>
<keyword evidence="4" id="KW-0833">Ubl conjugation pathway</keyword>
<name>A0A8H6CPM7_9LECA</name>
<keyword evidence="6" id="KW-0072">Autophagy</keyword>
<evidence type="ECO:0000256" key="7">
    <source>
        <dbReference type="ARBA" id="ARBA00029833"/>
    </source>
</evidence>
<evidence type="ECO:0000256" key="5">
    <source>
        <dbReference type="ARBA" id="ARBA00022927"/>
    </source>
</evidence>
<gene>
    <name evidence="9" type="ORF">HO133_008736</name>
</gene>
<dbReference type="Pfam" id="PF03987">
    <property type="entry name" value="Autophagy_act_C"/>
    <property type="match status" value="1"/>
</dbReference>
<dbReference type="GO" id="GO:0000045">
    <property type="term" value="P:autophagosome assembly"/>
    <property type="evidence" value="ECO:0007669"/>
    <property type="project" value="TreeGrafter"/>
</dbReference>
<evidence type="ECO:0000256" key="1">
    <source>
        <dbReference type="ARBA" id="ARBA00005696"/>
    </source>
</evidence>
<dbReference type="PANTHER" id="PTHR14957:SF1">
    <property type="entry name" value="UBIQUITIN-LIKE-CONJUGATING ENZYME ATG10"/>
    <property type="match status" value="1"/>
</dbReference>
<comment type="caution">
    <text evidence="9">The sequence shown here is derived from an EMBL/GenBank/DDBJ whole genome shotgun (WGS) entry which is preliminary data.</text>
</comment>
<evidence type="ECO:0000256" key="2">
    <source>
        <dbReference type="ARBA" id="ARBA00021099"/>
    </source>
</evidence>
<evidence type="ECO:0000256" key="4">
    <source>
        <dbReference type="ARBA" id="ARBA00022786"/>
    </source>
</evidence>
<dbReference type="EMBL" id="JACCJB010000005">
    <property type="protein sequence ID" value="KAF6227293.1"/>
    <property type="molecule type" value="Genomic_DNA"/>
</dbReference>
<dbReference type="GO" id="GO:0000422">
    <property type="term" value="P:autophagy of mitochondrion"/>
    <property type="evidence" value="ECO:0007669"/>
    <property type="project" value="TreeGrafter"/>
</dbReference>
<dbReference type="Proteomes" id="UP000593566">
    <property type="component" value="Unassembled WGS sequence"/>
</dbReference>
<dbReference type="GO" id="GO:0015031">
    <property type="term" value="P:protein transport"/>
    <property type="evidence" value="ECO:0007669"/>
    <property type="project" value="UniProtKB-KW"/>
</dbReference>
<feature type="region of interest" description="Disordered" evidence="8">
    <location>
        <begin position="65"/>
        <end position="87"/>
    </location>
</feature>
<evidence type="ECO:0000256" key="6">
    <source>
        <dbReference type="ARBA" id="ARBA00023006"/>
    </source>
</evidence>
<dbReference type="RefSeq" id="XP_037155601.1">
    <property type="nucleotide sequence ID" value="XM_037299600.1"/>
</dbReference>